<organism evidence="1 2">
    <name type="scientific">Sphingomonas molluscorum</name>
    <dbReference type="NCBI Taxonomy" id="418184"/>
    <lineage>
        <taxon>Bacteria</taxon>
        <taxon>Pseudomonadati</taxon>
        <taxon>Pseudomonadota</taxon>
        <taxon>Alphaproteobacteria</taxon>
        <taxon>Sphingomonadales</taxon>
        <taxon>Sphingomonadaceae</taxon>
        <taxon>Sphingomonas</taxon>
    </lineage>
</organism>
<evidence type="ECO:0000313" key="1">
    <source>
        <dbReference type="EMBL" id="MEJ5093778.1"/>
    </source>
</evidence>
<comment type="caution">
    <text evidence="1">The sequence shown here is derived from an EMBL/GenBank/DDBJ whole genome shotgun (WGS) entry which is preliminary data.</text>
</comment>
<keyword evidence="2" id="KW-1185">Reference proteome</keyword>
<gene>
    <name evidence="1" type="ORF">WH159_04425</name>
</gene>
<dbReference type="EMBL" id="JBBGZA010000001">
    <property type="protein sequence ID" value="MEJ5093778.1"/>
    <property type="molecule type" value="Genomic_DNA"/>
</dbReference>
<evidence type="ECO:0000313" key="2">
    <source>
        <dbReference type="Proteomes" id="UP001380365"/>
    </source>
</evidence>
<proteinExistence type="predicted"/>
<accession>A0ABU8Q229</accession>
<dbReference type="RefSeq" id="WP_165889971.1">
    <property type="nucleotide sequence ID" value="NZ_JBBGZA010000001.1"/>
</dbReference>
<dbReference type="Proteomes" id="UP001380365">
    <property type="component" value="Unassembled WGS sequence"/>
</dbReference>
<name>A0ABU8Q229_9SPHN</name>
<protein>
    <submittedName>
        <fullName evidence="1">Uncharacterized protein</fullName>
    </submittedName>
</protein>
<sequence>MKKPQPAQAVLLGFLIVGLVAFLFASGYGIGRNIATREQAAGAGAR</sequence>
<reference evidence="1 2" key="1">
    <citation type="submission" date="2023-12" db="EMBL/GenBank/DDBJ databases">
        <title>Gut-associated functions are favored during microbiome assembly across C. elegans life.</title>
        <authorList>
            <person name="Zimmermann J."/>
        </authorList>
    </citation>
    <scope>NUCLEOTIDE SEQUENCE [LARGE SCALE GENOMIC DNA]</scope>
    <source>
        <strain evidence="1 2">JUb134</strain>
    </source>
</reference>